<dbReference type="Proteomes" id="UP000197424">
    <property type="component" value="Chromosome"/>
</dbReference>
<dbReference type="Gene3D" id="3.30.70.3460">
    <property type="match status" value="2"/>
</dbReference>
<proteinExistence type="inferred from homology"/>
<dbReference type="EMBL" id="CP022115">
    <property type="protein sequence ID" value="ASJ24359.1"/>
    <property type="molecule type" value="Genomic_DNA"/>
</dbReference>
<dbReference type="InterPro" id="IPR050684">
    <property type="entry name" value="HTH-Siroheme_Decarb"/>
</dbReference>
<evidence type="ECO:0000256" key="4">
    <source>
        <dbReference type="ARBA" id="ARBA00023471"/>
    </source>
</evidence>
<dbReference type="Pfam" id="PF17805">
    <property type="entry name" value="AsnC_trans_reg2"/>
    <property type="match status" value="2"/>
</dbReference>
<dbReference type="GO" id="GO:0016829">
    <property type="term" value="F:lyase activity"/>
    <property type="evidence" value="ECO:0007669"/>
    <property type="project" value="UniProtKB-KW"/>
</dbReference>
<feature type="domain" description="Siroheme decarboxylase AsnC-like ligand binding" evidence="6">
    <location>
        <begin position="218"/>
        <end position="306"/>
    </location>
</feature>
<dbReference type="EC" id="4.1.1.111" evidence="4"/>
<comment type="pathway">
    <text evidence="2">Porphyrin-containing compound metabolism.</text>
</comment>
<comment type="similarity">
    <text evidence="3">Belongs to the Ahb/Nir family.</text>
</comment>
<dbReference type="RefSeq" id="WP_239873522.1">
    <property type="nucleotide sequence ID" value="NZ_JAJAXI010000043.1"/>
</dbReference>
<keyword evidence="1" id="KW-0456">Lyase</keyword>
<evidence type="ECO:0000256" key="1">
    <source>
        <dbReference type="ARBA" id="ARBA00023239"/>
    </source>
</evidence>
<organism evidence="8 9">
    <name type="scientific">Laribacter hongkongensis</name>
    <dbReference type="NCBI Taxonomy" id="168471"/>
    <lineage>
        <taxon>Bacteria</taxon>
        <taxon>Pseudomonadati</taxon>
        <taxon>Pseudomonadota</taxon>
        <taxon>Betaproteobacteria</taxon>
        <taxon>Neisseriales</taxon>
        <taxon>Aquaspirillaceae</taxon>
        <taxon>Laribacter</taxon>
    </lineage>
</organism>
<dbReference type="AlphaFoldDB" id="A0A248LIN1"/>
<evidence type="ECO:0000256" key="3">
    <source>
        <dbReference type="ARBA" id="ARBA00023457"/>
    </source>
</evidence>
<evidence type="ECO:0000256" key="5">
    <source>
        <dbReference type="ARBA" id="ARBA00048470"/>
    </source>
</evidence>
<comment type="catalytic activity">
    <reaction evidence="5">
        <text>siroheme + 2 H(+) = 12,18-didecarboxysiroheme + 2 CO2</text>
        <dbReference type="Rhea" id="RHEA:19093"/>
        <dbReference type="ChEBI" id="CHEBI:15378"/>
        <dbReference type="ChEBI" id="CHEBI:16526"/>
        <dbReference type="ChEBI" id="CHEBI:60052"/>
        <dbReference type="ChEBI" id="CHEBI:140497"/>
        <dbReference type="EC" id="4.1.1.111"/>
    </reaction>
</comment>
<dbReference type="GO" id="GO:0003677">
    <property type="term" value="F:DNA binding"/>
    <property type="evidence" value="ECO:0007669"/>
    <property type="project" value="UniProtKB-KW"/>
</dbReference>
<evidence type="ECO:0000256" key="2">
    <source>
        <dbReference type="ARBA" id="ARBA00023444"/>
    </source>
</evidence>
<protein>
    <recommendedName>
        <fullName evidence="4">siroheme decarboxylase</fullName>
        <ecNumber evidence="4">4.1.1.111</ecNumber>
    </recommendedName>
</protein>
<sequence>MQPAPFAVLAGAMDSHWNESRLIAALQREHREGILSRIGAVFVPNTVGSSTLAALAVPDERLEAVADLVSRCQEVNHNYRRDHHYNLWFVVAAGSPAAVEGVLSRIHAATGLLPLNLPLVREYHVGLGFSFLEHEPLLARPAYRSVAGMPLGSTVLAVGEQERLLAALSPGLPLVAHPYRTLGDQCGLTEGQVTGQICLWLQQGVIRRFGMIVRHHELGYRANAMCVWQIDDPAERERIAGRLAREPAVTLCYERPARLPDWPYQLFTMIHARDVQGLESILTGIRQRHRLESIPQAVLRSTHRYKQSGAHYGLA</sequence>
<gene>
    <name evidence="8" type="ORF">LHGZ1_1528</name>
</gene>
<dbReference type="PANTHER" id="PTHR43413:SF1">
    <property type="entry name" value="SIROHEME DECARBOXYLASE NIRL SUBUNIT"/>
    <property type="match status" value="1"/>
</dbReference>
<reference evidence="9" key="1">
    <citation type="submission" date="2017-06" db="EMBL/GenBank/DDBJ databases">
        <title>Whole genome sequence of Laribacter hongkongensis LHGZ1.</title>
        <authorList>
            <person name="Chen D."/>
            <person name="Wu H."/>
            <person name="Chen J."/>
        </authorList>
    </citation>
    <scope>NUCLEOTIDE SEQUENCE [LARGE SCALE GENOMIC DNA]</scope>
    <source>
        <strain evidence="9">LHGZ1</strain>
    </source>
</reference>
<dbReference type="Pfam" id="PF22451">
    <property type="entry name" value="NirdL-like_HTH"/>
    <property type="match status" value="1"/>
</dbReference>
<keyword evidence="8" id="KW-0238">DNA-binding</keyword>
<evidence type="ECO:0000313" key="8">
    <source>
        <dbReference type="EMBL" id="ASJ24359.1"/>
    </source>
</evidence>
<dbReference type="PANTHER" id="PTHR43413">
    <property type="entry name" value="TRANSCRIPTIONAL REGULATOR, ASNC FAMILY"/>
    <property type="match status" value="1"/>
</dbReference>
<accession>A0A248LIN1</accession>
<name>A0A248LIN1_9NEIS</name>
<dbReference type="InterPro" id="IPR053953">
    <property type="entry name" value="NirdL-like_HTH"/>
</dbReference>
<evidence type="ECO:0000313" key="9">
    <source>
        <dbReference type="Proteomes" id="UP000197424"/>
    </source>
</evidence>
<evidence type="ECO:0000259" key="7">
    <source>
        <dbReference type="Pfam" id="PF22451"/>
    </source>
</evidence>
<dbReference type="InterPro" id="IPR040523">
    <property type="entry name" value="AsnC_trans_reg2"/>
</dbReference>
<feature type="domain" description="Siroheme decarboxylase NirL-like HTH" evidence="7">
    <location>
        <begin position="162"/>
        <end position="207"/>
    </location>
</feature>
<evidence type="ECO:0000259" key="6">
    <source>
        <dbReference type="Pfam" id="PF17805"/>
    </source>
</evidence>
<feature type="domain" description="Siroheme decarboxylase AsnC-like ligand binding" evidence="6">
    <location>
        <begin position="49"/>
        <end position="123"/>
    </location>
</feature>